<dbReference type="PRINTS" id="PR00344">
    <property type="entry name" value="BCTRLSENSOR"/>
</dbReference>
<protein>
    <recommendedName>
        <fullName evidence="2">histidine kinase</fullName>
        <ecNumber evidence="2">2.7.13.3</ecNumber>
    </recommendedName>
</protein>
<keyword evidence="5 9" id="KW-0418">Kinase</keyword>
<dbReference type="GO" id="GO:0000155">
    <property type="term" value="F:phosphorelay sensor kinase activity"/>
    <property type="evidence" value="ECO:0007669"/>
    <property type="project" value="InterPro"/>
</dbReference>
<dbReference type="NCBIfam" id="TIGR00229">
    <property type="entry name" value="sensory_box"/>
    <property type="match status" value="3"/>
</dbReference>
<feature type="domain" description="PAC" evidence="8">
    <location>
        <begin position="220"/>
        <end position="272"/>
    </location>
</feature>
<dbReference type="SMART" id="SM00388">
    <property type="entry name" value="HisKA"/>
    <property type="match status" value="1"/>
</dbReference>
<keyword evidence="4" id="KW-0808">Transferase</keyword>
<name>A0A370KF85_9HYPH</name>
<dbReference type="Gene3D" id="3.30.450.20">
    <property type="entry name" value="PAS domain"/>
    <property type="match status" value="3"/>
</dbReference>
<dbReference type="PROSITE" id="PS50109">
    <property type="entry name" value="HIS_KIN"/>
    <property type="match status" value="1"/>
</dbReference>
<evidence type="ECO:0000256" key="2">
    <source>
        <dbReference type="ARBA" id="ARBA00012438"/>
    </source>
</evidence>
<evidence type="ECO:0000256" key="3">
    <source>
        <dbReference type="ARBA" id="ARBA00022553"/>
    </source>
</evidence>
<evidence type="ECO:0000259" key="6">
    <source>
        <dbReference type="PROSITE" id="PS50109"/>
    </source>
</evidence>
<dbReference type="EMBL" id="NAAC01000046">
    <property type="protein sequence ID" value="RDJ02680.1"/>
    <property type="molecule type" value="Genomic_DNA"/>
</dbReference>
<dbReference type="SUPFAM" id="SSF55874">
    <property type="entry name" value="ATPase domain of HSP90 chaperone/DNA topoisomerase II/histidine kinase"/>
    <property type="match status" value="1"/>
</dbReference>
<dbReference type="SMART" id="SM00091">
    <property type="entry name" value="PAS"/>
    <property type="match status" value="3"/>
</dbReference>
<sequence length="768" mass="83975">MDEGSGAVEARRSDAHDVGPFMRAAVTMSGARRGFLIVGRGNELTVAAMADTSSVALSSGRLGTFDIDEATVREVVSTGRGRNRHSIVCLPIALPDSNDGAIYLEMPDGAAPARVEDLEWLATAFSAAAIANNFHGRIGTAHAAARAADDSRLGWDMIPALAWIGAPDGGFEDGNKQWFEYTGLTRETAVGFGFVSAFHPDDVDKVIKVWTDLCTSAKPGGVEARMLRHDGEARWFVLRAVPLLDDDGNVIRWYGVNTDIDELKRIEFELAQSQLVMAVAQRIIETGTWSWDMATDVFTCSPECASIVGLDANEITFETLSARVHPDDREMVAEAHQRALQGEELNVEHRFLLPDGTVKFIHARGRLILDEVQSPRAYIGTIADVTETRLAEEKIQSSLEDAQRAQASLAEAQKLSHVGSYRIKPSKREVVWSEETYNIYGFDTSIALSFEMISERVHPSDREMVAAVSDRGLRERQPWEIEHRLLLPDGSIRYVHCVTRVETNPEEEPEVFGAIIDITERVKSEEALQKAQADIVRMNRLTAMGAVTVSIAHEMNQPLMAIVTNAATCLSWLDRDVPDVAEAKLAAERLVEEGKRAGDVLLNVRSMARNSRPSMDVADIGEVISHVLRMLRTEFRIRQIDVFVSVSTGIPAIRGDKVQLQQVLLNLMLNAAEAIGANDGARRIDLTAEADGSRSVVVRVEDTGEGIDPIASERIFEAFFSTKQQGTGMGLAISKSIISAHSGTLSARPRAGGGAVFEFSIPFAGESR</sequence>
<dbReference type="Proteomes" id="UP000254939">
    <property type="component" value="Unassembled WGS sequence"/>
</dbReference>
<dbReference type="InterPro" id="IPR005467">
    <property type="entry name" value="His_kinase_dom"/>
</dbReference>
<dbReference type="Gene3D" id="1.10.287.130">
    <property type="match status" value="1"/>
</dbReference>
<feature type="domain" description="Histidine kinase" evidence="6">
    <location>
        <begin position="550"/>
        <end position="765"/>
    </location>
</feature>
<evidence type="ECO:0000313" key="10">
    <source>
        <dbReference type="Proteomes" id="UP000254939"/>
    </source>
</evidence>
<dbReference type="InterPro" id="IPR035965">
    <property type="entry name" value="PAS-like_dom_sf"/>
</dbReference>
<dbReference type="PANTHER" id="PTHR43304:SF1">
    <property type="entry name" value="PAC DOMAIN-CONTAINING PROTEIN"/>
    <property type="match status" value="1"/>
</dbReference>
<reference evidence="9 10" key="1">
    <citation type="submission" date="2017-03" db="EMBL/GenBank/DDBJ databases">
        <title>Genome analysis of Rhizobial strains effectives or ineffectives for nitrogen fixation isolated from bean seeds.</title>
        <authorList>
            <person name="Peralta H."/>
            <person name="Aguilar-Vera A."/>
            <person name="Mora Y."/>
            <person name="Vargas-Lagunas C."/>
            <person name="Girard L."/>
            <person name="Mora J."/>
        </authorList>
    </citation>
    <scope>NUCLEOTIDE SEQUENCE [LARGE SCALE GENOMIC DNA]</scope>
    <source>
        <strain evidence="9 10">CCGM3</strain>
    </source>
</reference>
<dbReference type="SUPFAM" id="SSF55785">
    <property type="entry name" value="PYP-like sensor domain (PAS domain)"/>
    <property type="match status" value="3"/>
</dbReference>
<feature type="domain" description="PAC" evidence="8">
    <location>
        <begin position="345"/>
        <end position="397"/>
    </location>
</feature>
<keyword evidence="3" id="KW-0597">Phosphoprotein</keyword>
<dbReference type="InterPro" id="IPR000700">
    <property type="entry name" value="PAS-assoc_C"/>
</dbReference>
<dbReference type="InterPro" id="IPR013655">
    <property type="entry name" value="PAS_fold_3"/>
</dbReference>
<dbReference type="InterPro" id="IPR000014">
    <property type="entry name" value="PAS"/>
</dbReference>
<evidence type="ECO:0000313" key="9">
    <source>
        <dbReference type="EMBL" id="RDJ02680.1"/>
    </source>
</evidence>
<proteinExistence type="predicted"/>
<evidence type="ECO:0000256" key="5">
    <source>
        <dbReference type="ARBA" id="ARBA00022777"/>
    </source>
</evidence>
<comment type="catalytic activity">
    <reaction evidence="1">
        <text>ATP + protein L-histidine = ADP + protein N-phospho-L-histidine.</text>
        <dbReference type="EC" id="2.7.13.3"/>
    </reaction>
</comment>
<evidence type="ECO:0000256" key="1">
    <source>
        <dbReference type="ARBA" id="ARBA00000085"/>
    </source>
</evidence>
<dbReference type="PROSITE" id="PS50113">
    <property type="entry name" value="PAC"/>
    <property type="match status" value="3"/>
</dbReference>
<dbReference type="Gene3D" id="3.30.565.10">
    <property type="entry name" value="Histidine kinase-like ATPase, C-terminal domain"/>
    <property type="match status" value="1"/>
</dbReference>
<dbReference type="InterPro" id="IPR052162">
    <property type="entry name" value="Sensor_kinase/Photoreceptor"/>
</dbReference>
<organism evidence="9 10">
    <name type="scientific">Rhizobium grahamii</name>
    <dbReference type="NCBI Taxonomy" id="1120045"/>
    <lineage>
        <taxon>Bacteria</taxon>
        <taxon>Pseudomonadati</taxon>
        <taxon>Pseudomonadota</taxon>
        <taxon>Alphaproteobacteria</taxon>
        <taxon>Hyphomicrobiales</taxon>
        <taxon>Rhizobiaceae</taxon>
        <taxon>Rhizobium/Agrobacterium group</taxon>
        <taxon>Rhizobium</taxon>
    </lineage>
</organism>
<dbReference type="InterPro" id="IPR036890">
    <property type="entry name" value="HATPase_C_sf"/>
</dbReference>
<dbReference type="PANTHER" id="PTHR43304">
    <property type="entry name" value="PHYTOCHROME-LIKE PROTEIN CPH1"/>
    <property type="match status" value="1"/>
</dbReference>
<dbReference type="AlphaFoldDB" id="A0A370KF85"/>
<feature type="domain" description="PAC" evidence="8">
    <location>
        <begin position="479"/>
        <end position="530"/>
    </location>
</feature>
<gene>
    <name evidence="9" type="ORF">B5K06_31830</name>
</gene>
<dbReference type="PROSITE" id="PS50112">
    <property type="entry name" value="PAS"/>
    <property type="match status" value="1"/>
</dbReference>
<dbReference type="InterPro" id="IPR001610">
    <property type="entry name" value="PAC"/>
</dbReference>
<dbReference type="CDD" id="cd00082">
    <property type="entry name" value="HisKA"/>
    <property type="match status" value="1"/>
</dbReference>
<dbReference type="InterPro" id="IPR003594">
    <property type="entry name" value="HATPase_dom"/>
</dbReference>
<evidence type="ECO:0000259" key="8">
    <source>
        <dbReference type="PROSITE" id="PS50113"/>
    </source>
</evidence>
<dbReference type="SMART" id="SM00086">
    <property type="entry name" value="PAC"/>
    <property type="match status" value="3"/>
</dbReference>
<dbReference type="RefSeq" id="WP_114715740.1">
    <property type="nucleotide sequence ID" value="NZ_KZ857269.1"/>
</dbReference>
<accession>A0A370KF85</accession>
<evidence type="ECO:0000256" key="4">
    <source>
        <dbReference type="ARBA" id="ARBA00022679"/>
    </source>
</evidence>
<comment type="caution">
    <text evidence="9">The sequence shown here is derived from an EMBL/GenBank/DDBJ whole genome shotgun (WGS) entry which is preliminary data.</text>
</comment>
<dbReference type="InterPro" id="IPR003661">
    <property type="entry name" value="HisK_dim/P_dom"/>
</dbReference>
<dbReference type="SMART" id="SM00387">
    <property type="entry name" value="HATPase_c"/>
    <property type="match status" value="1"/>
</dbReference>
<evidence type="ECO:0000259" key="7">
    <source>
        <dbReference type="PROSITE" id="PS50112"/>
    </source>
</evidence>
<dbReference type="Gene3D" id="2.10.70.100">
    <property type="match status" value="2"/>
</dbReference>
<dbReference type="InterPro" id="IPR004358">
    <property type="entry name" value="Sig_transdc_His_kin-like_C"/>
</dbReference>
<feature type="domain" description="PAS" evidence="7">
    <location>
        <begin position="271"/>
        <end position="343"/>
    </location>
</feature>
<dbReference type="Pfam" id="PF02518">
    <property type="entry name" value="HATPase_c"/>
    <property type="match status" value="1"/>
</dbReference>
<dbReference type="CDD" id="cd00130">
    <property type="entry name" value="PAS"/>
    <property type="match status" value="3"/>
</dbReference>
<dbReference type="Pfam" id="PF08447">
    <property type="entry name" value="PAS_3"/>
    <property type="match status" value="3"/>
</dbReference>
<dbReference type="OrthoDB" id="9789238at2"/>
<dbReference type="EC" id="2.7.13.3" evidence="2"/>